<feature type="signal peptide" evidence="1">
    <location>
        <begin position="1"/>
        <end position="21"/>
    </location>
</feature>
<protein>
    <submittedName>
        <fullName evidence="3">Septal ring lytic transglycosylase RlpA family protein</fullName>
    </submittedName>
</protein>
<dbReference type="Gene3D" id="2.40.40.10">
    <property type="entry name" value="RlpA-like domain"/>
    <property type="match status" value="1"/>
</dbReference>
<reference evidence="3" key="1">
    <citation type="submission" date="2022-10" db="EMBL/GenBank/DDBJ databases">
        <authorList>
            <person name="Kim H.S."/>
            <person name="Kim J.-S."/>
            <person name="Suh M.K."/>
            <person name="Eom M.K."/>
            <person name="Lee J.-S."/>
        </authorList>
    </citation>
    <scope>NUCLEOTIDE SEQUENCE</scope>
    <source>
        <strain evidence="3">LIP-5</strain>
    </source>
</reference>
<dbReference type="AlphaFoldDB" id="A0AAE3LNQ4"/>
<dbReference type="InterPro" id="IPR009009">
    <property type="entry name" value="RlpA-like_DPBB"/>
</dbReference>
<feature type="domain" description="RlpA-like protein double-psi beta-barrel" evidence="2">
    <location>
        <begin position="76"/>
        <end position="166"/>
    </location>
</feature>
<dbReference type="EMBL" id="JAOTPL010000022">
    <property type="protein sequence ID" value="MCU7695306.1"/>
    <property type="molecule type" value="Genomic_DNA"/>
</dbReference>
<organism evidence="3 4">
    <name type="scientific">Haoranjiania flava</name>
    <dbReference type="NCBI Taxonomy" id="1856322"/>
    <lineage>
        <taxon>Bacteria</taxon>
        <taxon>Pseudomonadati</taxon>
        <taxon>Bacteroidota</taxon>
        <taxon>Chitinophagia</taxon>
        <taxon>Chitinophagales</taxon>
        <taxon>Chitinophagaceae</taxon>
        <taxon>Haoranjiania</taxon>
    </lineage>
</organism>
<proteinExistence type="predicted"/>
<feature type="chain" id="PRO_5042024101" evidence="1">
    <location>
        <begin position="22"/>
        <end position="175"/>
    </location>
</feature>
<evidence type="ECO:0000313" key="4">
    <source>
        <dbReference type="Proteomes" id="UP001209317"/>
    </source>
</evidence>
<evidence type="ECO:0000256" key="1">
    <source>
        <dbReference type="SAM" id="SignalP"/>
    </source>
</evidence>
<evidence type="ECO:0000259" key="2">
    <source>
        <dbReference type="Pfam" id="PF03330"/>
    </source>
</evidence>
<name>A0AAE3LNQ4_9BACT</name>
<comment type="caution">
    <text evidence="3">The sequence shown here is derived from an EMBL/GenBank/DDBJ whole genome shotgun (WGS) entry which is preliminary data.</text>
</comment>
<dbReference type="InterPro" id="IPR036908">
    <property type="entry name" value="RlpA-like_sf"/>
</dbReference>
<evidence type="ECO:0000313" key="3">
    <source>
        <dbReference type="EMBL" id="MCU7695306.1"/>
    </source>
</evidence>
<keyword evidence="1" id="KW-0732">Signal</keyword>
<accession>A0AAE3LNQ4</accession>
<dbReference type="PANTHER" id="PTHR34183">
    <property type="entry name" value="ENDOLYTIC PEPTIDOGLYCAN TRANSGLYCOSYLASE RLPA"/>
    <property type="match status" value="1"/>
</dbReference>
<keyword evidence="4" id="KW-1185">Reference proteome</keyword>
<sequence length="175" mass="19488">MKFSFCLVSIFLMSFTSPERATSVFNTPKLKTANFAPPSDSLSLKNFRNFKAKENRTAENNNSLIKKIVSGKSMTGTATYYAKYFEGRKAANGEVFSHSKNNVASNFFKLNSWVRVTSLINGKSIIARVTDRMHPRMAARGRVVDITSEHARVLGFYGGGMSKVKIEEVKPGTEE</sequence>
<dbReference type="Proteomes" id="UP001209317">
    <property type="component" value="Unassembled WGS sequence"/>
</dbReference>
<dbReference type="RefSeq" id="WP_263038794.1">
    <property type="nucleotide sequence ID" value="NZ_JAOTPL010000022.1"/>
</dbReference>
<dbReference type="Pfam" id="PF03330">
    <property type="entry name" value="DPBB_1"/>
    <property type="match status" value="1"/>
</dbReference>
<dbReference type="CDD" id="cd22268">
    <property type="entry name" value="DPBB_RlpA-like"/>
    <property type="match status" value="1"/>
</dbReference>
<gene>
    <name evidence="3" type="ORF">OD355_12325</name>
</gene>
<dbReference type="PANTHER" id="PTHR34183:SF8">
    <property type="entry name" value="ENDOLYTIC PEPTIDOGLYCAN TRANSGLYCOSYLASE RLPA-RELATED"/>
    <property type="match status" value="1"/>
</dbReference>